<feature type="region of interest" description="Disordered" evidence="1">
    <location>
        <begin position="94"/>
        <end position="117"/>
    </location>
</feature>
<name>A0A6A4GYE6_9AGAR</name>
<dbReference type="OrthoDB" id="3171385at2759"/>
<reference evidence="2" key="1">
    <citation type="journal article" date="2019" name="Environ. Microbiol.">
        <title>Fungal ecological strategies reflected in gene transcription - a case study of two litter decomposers.</title>
        <authorList>
            <person name="Barbi F."/>
            <person name="Kohler A."/>
            <person name="Barry K."/>
            <person name="Baskaran P."/>
            <person name="Daum C."/>
            <person name="Fauchery L."/>
            <person name="Ihrmark K."/>
            <person name="Kuo A."/>
            <person name="LaButti K."/>
            <person name="Lipzen A."/>
            <person name="Morin E."/>
            <person name="Grigoriev I.V."/>
            <person name="Henrissat B."/>
            <person name="Lindahl B."/>
            <person name="Martin F."/>
        </authorList>
    </citation>
    <scope>NUCLEOTIDE SEQUENCE</scope>
    <source>
        <strain evidence="2">JB14</strain>
    </source>
</reference>
<evidence type="ECO:0000313" key="3">
    <source>
        <dbReference type="Proteomes" id="UP000799118"/>
    </source>
</evidence>
<dbReference type="AlphaFoldDB" id="A0A6A4GYE6"/>
<feature type="compositionally biased region" description="Low complexity" evidence="1">
    <location>
        <begin position="101"/>
        <end position="117"/>
    </location>
</feature>
<accession>A0A6A4GYE6</accession>
<protein>
    <submittedName>
        <fullName evidence="2">Uncharacterized protein</fullName>
    </submittedName>
</protein>
<sequence>MSQIPYGGQAAMQNSLNLCDYCHIKPKFGQFTYCSKTCAAQAPSKPGALGVNTKNAKPRVSPPNTNLCDYCKKAPKHPGHDYCGKSCGQNAKTGSSAQPVSKAAQNSSSTTSKTNPNKASFNAVAQATAAALTGAHGPIDPTQIANLVVQQLQTLLPSAQAPAASNVSRTGGGVPVSTSQAFQPALNIGSSLASQPSFPVQTQPQPQTEELAECLIPGCGQPVYVDAKGLKTSTYCSMRHRQEAVDSGLASPCIFCLELPQSDTDYFCSQECREESLNKDRNHDFVEV</sequence>
<keyword evidence="3" id="KW-1185">Reference proteome</keyword>
<dbReference type="EMBL" id="ML769656">
    <property type="protein sequence ID" value="KAE9390486.1"/>
    <property type="molecule type" value="Genomic_DNA"/>
</dbReference>
<evidence type="ECO:0000313" key="2">
    <source>
        <dbReference type="EMBL" id="KAE9390486.1"/>
    </source>
</evidence>
<gene>
    <name evidence="2" type="ORF">BT96DRAFT_925860</name>
</gene>
<organism evidence="2 3">
    <name type="scientific">Gymnopus androsaceus JB14</name>
    <dbReference type="NCBI Taxonomy" id="1447944"/>
    <lineage>
        <taxon>Eukaryota</taxon>
        <taxon>Fungi</taxon>
        <taxon>Dikarya</taxon>
        <taxon>Basidiomycota</taxon>
        <taxon>Agaricomycotina</taxon>
        <taxon>Agaricomycetes</taxon>
        <taxon>Agaricomycetidae</taxon>
        <taxon>Agaricales</taxon>
        <taxon>Marasmiineae</taxon>
        <taxon>Omphalotaceae</taxon>
        <taxon>Gymnopus</taxon>
    </lineage>
</organism>
<proteinExistence type="predicted"/>
<evidence type="ECO:0000256" key="1">
    <source>
        <dbReference type="SAM" id="MobiDB-lite"/>
    </source>
</evidence>
<dbReference type="Proteomes" id="UP000799118">
    <property type="component" value="Unassembled WGS sequence"/>
</dbReference>